<reference evidence="1" key="1">
    <citation type="submission" date="2009-01" db="EMBL/GenBank/DDBJ databases">
        <authorList>
            <person name="Qin X."/>
            <person name="Bachman B."/>
            <person name="Battles P."/>
            <person name="Bell A."/>
            <person name="Bess C."/>
            <person name="Bickham C."/>
            <person name="Chaboub L."/>
            <person name="Chen D."/>
            <person name="Coyle M."/>
            <person name="Deiros D.R."/>
            <person name="Dinh H."/>
            <person name="Forbes L."/>
            <person name="Fowler G."/>
            <person name="Francisco L."/>
            <person name="Fu Q."/>
            <person name="Gubbala S."/>
            <person name="Hale W."/>
            <person name="Han Y."/>
            <person name="Hemphill L."/>
            <person name="Highlander S.K."/>
            <person name="Hirani K."/>
            <person name="Hogues M."/>
            <person name="Jackson L."/>
            <person name="Jakkamsetti A."/>
            <person name="Javaid M."/>
            <person name="Jiang H."/>
            <person name="Korchina V."/>
            <person name="Kovar C."/>
            <person name="Lara F."/>
            <person name="Lee S."/>
            <person name="Mata R."/>
            <person name="Mathew T."/>
            <person name="Moen C."/>
            <person name="Morales K."/>
            <person name="Munidasa M."/>
            <person name="Nazareth L."/>
            <person name="Ngo R."/>
            <person name="Nguyen L."/>
            <person name="Okwuonu G."/>
            <person name="Ongeri F."/>
            <person name="Patil S."/>
            <person name="Petrosino J."/>
            <person name="Pham C."/>
            <person name="Pham P."/>
            <person name="Pu L.-L."/>
            <person name="Puazo M."/>
            <person name="Raj R."/>
            <person name="Reid J."/>
            <person name="Rouhana J."/>
            <person name="Saada N."/>
            <person name="Shang Y."/>
            <person name="Simmons D."/>
            <person name="Thornton R."/>
            <person name="Warren J."/>
            <person name="Weissenberger G."/>
            <person name="Zhang J."/>
            <person name="Zhang L."/>
            <person name="Zhou C."/>
            <person name="Zhu D."/>
            <person name="Muzny D."/>
            <person name="Worley K."/>
            <person name="Gibbs R."/>
        </authorList>
    </citation>
    <scope>NUCLEOTIDE SEQUENCE [LARGE SCALE GENOMIC DNA]</scope>
    <source>
        <strain evidence="1">DSM 44291</strain>
    </source>
</reference>
<sequence>MSSTLVSEADGSSLGDIQAEQINRYRAAWKDAGHDWTPRVSVSRSVFPIVDDRSRELFGLQATGRDQIGSLGEGTPVTFGRTYAAEPDQLIEQLRADAAVMAADTLMLTIPNQMGVETNLAILRAFADHVAPALGWIPADRGPVTGYEID</sequence>
<dbReference type="InterPro" id="IPR036661">
    <property type="entry name" value="Luciferase-like_sf"/>
</dbReference>
<evidence type="ECO:0000313" key="2">
    <source>
        <dbReference type="Proteomes" id="UP000006196"/>
    </source>
</evidence>
<dbReference type="Proteomes" id="UP000006196">
    <property type="component" value="Unassembled WGS sequence"/>
</dbReference>
<dbReference type="STRING" id="525263.HMPREF0298_0069"/>
<dbReference type="eggNOG" id="COG2141">
    <property type="taxonomic scope" value="Bacteria"/>
</dbReference>
<accession>C0XNP9</accession>
<keyword evidence="2" id="KW-1185">Reference proteome</keyword>
<dbReference type="AlphaFoldDB" id="C0XNP9"/>
<dbReference type="GO" id="GO:0016705">
    <property type="term" value="F:oxidoreductase activity, acting on paired donors, with incorporation or reduction of molecular oxygen"/>
    <property type="evidence" value="ECO:0007669"/>
    <property type="project" value="InterPro"/>
</dbReference>
<dbReference type="SUPFAM" id="SSF51679">
    <property type="entry name" value="Bacterial luciferase-like"/>
    <property type="match status" value="1"/>
</dbReference>
<evidence type="ECO:0008006" key="3">
    <source>
        <dbReference type="Google" id="ProtNLM"/>
    </source>
</evidence>
<name>C0XNP9_CORLD</name>
<dbReference type="Gene3D" id="3.20.20.30">
    <property type="entry name" value="Luciferase-like domain"/>
    <property type="match status" value="1"/>
</dbReference>
<evidence type="ECO:0000313" key="1">
    <source>
        <dbReference type="EMBL" id="EEI18126.1"/>
    </source>
</evidence>
<comment type="caution">
    <text evidence="1">The sequence shown here is derived from an EMBL/GenBank/DDBJ whole genome shotgun (WGS) entry which is preliminary data.</text>
</comment>
<proteinExistence type="predicted"/>
<protein>
    <recommendedName>
        <fullName evidence="3">Luciferase-like domain-containing protein</fullName>
    </recommendedName>
</protein>
<dbReference type="HOGENOM" id="CLU_124314_0_0_11"/>
<gene>
    <name evidence="1" type="ORF">HMPREF0298_0069</name>
</gene>
<dbReference type="EMBL" id="ACHJ01000011">
    <property type="protein sequence ID" value="EEI18126.1"/>
    <property type="molecule type" value="Genomic_DNA"/>
</dbReference>
<organism evidence="1 2">
    <name type="scientific">Corynebacterium lipophiloflavum (strain ATCC 700352 / DSM 44291 / CCUG 37336 / JCM 10383 / DMMZ 1944)</name>
    <dbReference type="NCBI Taxonomy" id="525263"/>
    <lineage>
        <taxon>Bacteria</taxon>
        <taxon>Bacillati</taxon>
        <taxon>Actinomycetota</taxon>
        <taxon>Actinomycetes</taxon>
        <taxon>Mycobacteriales</taxon>
        <taxon>Corynebacteriaceae</taxon>
        <taxon>Corynebacterium</taxon>
    </lineage>
</organism>